<organism evidence="2 3">
    <name type="scientific">Brotaphodocola catenula</name>
    <dbReference type="NCBI Taxonomy" id="2885361"/>
    <lineage>
        <taxon>Bacteria</taxon>
        <taxon>Bacillati</taxon>
        <taxon>Bacillota</taxon>
        <taxon>Clostridia</taxon>
        <taxon>Lachnospirales</taxon>
        <taxon>Lachnospiraceae</taxon>
        <taxon>Brotaphodocola</taxon>
    </lineage>
</organism>
<dbReference type="AlphaFoldDB" id="A0AAE3DJ31"/>
<dbReference type="EMBL" id="JAJEPU010000006">
    <property type="protein sequence ID" value="MCC2163954.1"/>
    <property type="molecule type" value="Genomic_DNA"/>
</dbReference>
<dbReference type="Gene3D" id="3.40.190.10">
    <property type="entry name" value="Periplasmic binding protein-like II"/>
    <property type="match status" value="1"/>
</dbReference>
<dbReference type="Proteomes" id="UP001198962">
    <property type="component" value="Unassembled WGS sequence"/>
</dbReference>
<dbReference type="RefSeq" id="WP_308450714.1">
    <property type="nucleotide sequence ID" value="NZ_JAJEPU010000006.1"/>
</dbReference>
<reference evidence="2" key="1">
    <citation type="submission" date="2021-10" db="EMBL/GenBank/DDBJ databases">
        <title>Anaerobic single-cell dispensing facilitates the cultivation of human gut bacteria.</title>
        <authorList>
            <person name="Afrizal A."/>
        </authorList>
    </citation>
    <scope>NUCLEOTIDE SEQUENCE</scope>
    <source>
        <strain evidence="2">CLA-AA-H274</strain>
    </source>
</reference>
<feature type="transmembrane region" description="Helical" evidence="1">
    <location>
        <begin position="12"/>
        <end position="34"/>
    </location>
</feature>
<dbReference type="PANTHER" id="PTHR43649">
    <property type="entry name" value="ARABINOSE-BINDING PROTEIN-RELATED"/>
    <property type="match status" value="1"/>
</dbReference>
<keyword evidence="1" id="KW-0472">Membrane</keyword>
<comment type="caution">
    <text evidence="2">The sequence shown here is derived from an EMBL/GenBank/DDBJ whole genome shotgun (WGS) entry which is preliminary data.</text>
</comment>
<dbReference type="Pfam" id="PF01547">
    <property type="entry name" value="SBP_bac_1"/>
    <property type="match status" value="1"/>
</dbReference>
<sequence>MGETAGEEKKKVGIYTVIIGILAVVILFAGVWALQRKRNQTVTLKFGMFAGSYWDVPNGDCYQIIDDAIERFEKKYPGVKVEYTSGVLKEDYIEWLSEQVLLGEEPDVFMIPDGEMENLISLNILKNLDRQIREDLNFAKEDYYSAAFAGGTARNGQYALPYECVPTLMFVNRTLLDRAEIMMPRRNWTWETFFDICQQVTQDLNGDGKFDQYGVLGYDWQYAMRASGVELFDENGKTSFFGDQKVEEAVRFLISLRALDQGHIVTSKDFDQGNVAFQPMTYAEYKTYKPYPWRIKKYSEFEWDCVSMPQKTSGSGKTALYTLLMGISSRTKQERLAWEFLKELCYDLETQSQIPESDSGLPVIREAVEQIQAEDINMEVVRDAMECAQTMPHFVGYQDAMEIADQRIQEMVDDGVALDTKLLKLQREINNLLKNETR</sequence>
<dbReference type="InterPro" id="IPR006059">
    <property type="entry name" value="SBP"/>
</dbReference>
<protein>
    <submittedName>
        <fullName evidence="2">Extracellular solute-binding protein</fullName>
    </submittedName>
</protein>
<evidence type="ECO:0000256" key="1">
    <source>
        <dbReference type="SAM" id="Phobius"/>
    </source>
</evidence>
<accession>A0AAE3DJ31</accession>
<keyword evidence="1" id="KW-1133">Transmembrane helix</keyword>
<evidence type="ECO:0000313" key="2">
    <source>
        <dbReference type="EMBL" id="MCC2163954.1"/>
    </source>
</evidence>
<dbReference type="InterPro" id="IPR050490">
    <property type="entry name" value="Bact_solute-bd_prot1"/>
</dbReference>
<keyword evidence="3" id="KW-1185">Reference proteome</keyword>
<gene>
    <name evidence="2" type="ORF">LKD32_03490</name>
</gene>
<keyword evidence="1" id="KW-0812">Transmembrane</keyword>
<proteinExistence type="predicted"/>
<name>A0AAE3DJ31_9FIRM</name>
<dbReference type="SUPFAM" id="SSF53850">
    <property type="entry name" value="Periplasmic binding protein-like II"/>
    <property type="match status" value="1"/>
</dbReference>
<dbReference type="PANTHER" id="PTHR43649:SF12">
    <property type="entry name" value="DIACETYLCHITOBIOSE BINDING PROTEIN DASA"/>
    <property type="match status" value="1"/>
</dbReference>
<evidence type="ECO:0000313" key="3">
    <source>
        <dbReference type="Proteomes" id="UP001198962"/>
    </source>
</evidence>